<evidence type="ECO:0000313" key="3">
    <source>
        <dbReference type="Proteomes" id="UP000674179"/>
    </source>
</evidence>
<dbReference type="PANTHER" id="PTHR10073:SF52">
    <property type="entry name" value="MISMATCH REPAIR ENDONUCLEASE PMS2"/>
    <property type="match status" value="1"/>
</dbReference>
<feature type="region of interest" description="Disordered" evidence="1">
    <location>
        <begin position="1139"/>
        <end position="1162"/>
    </location>
</feature>
<accession>A0A836KPM7</accession>
<feature type="region of interest" description="Disordered" evidence="1">
    <location>
        <begin position="93"/>
        <end position="123"/>
    </location>
</feature>
<reference evidence="2 3" key="1">
    <citation type="submission" date="2021-02" db="EMBL/GenBank/DDBJ databases">
        <title>Leishmania (Mundinia) enrietti genome sequencing and assembly.</title>
        <authorList>
            <person name="Almutairi H."/>
            <person name="Gatherer D."/>
        </authorList>
    </citation>
    <scope>NUCLEOTIDE SEQUENCE [LARGE SCALE GENOMIC DNA]</scope>
    <source>
        <strain evidence="2">CUR178</strain>
    </source>
</reference>
<dbReference type="Proteomes" id="UP000674179">
    <property type="component" value="Chromosome 17"/>
</dbReference>
<dbReference type="Gene3D" id="3.30.1540.20">
    <property type="entry name" value="MutL, C-terminal domain, dimerisation subdomain"/>
    <property type="match status" value="1"/>
</dbReference>
<feature type="region of interest" description="Disordered" evidence="1">
    <location>
        <begin position="821"/>
        <end position="857"/>
    </location>
</feature>
<comment type="caution">
    <text evidence="2">The sequence shown here is derived from an EMBL/GenBank/DDBJ whole genome shotgun (WGS) entry which is preliminary data.</text>
</comment>
<dbReference type="RefSeq" id="XP_067694043.1">
    <property type="nucleotide sequence ID" value="XM_067837715.1"/>
</dbReference>
<dbReference type="OrthoDB" id="429932at2759"/>
<dbReference type="KEGG" id="lenr:94173225"/>
<feature type="compositionally biased region" description="Basic and acidic residues" evidence="1">
    <location>
        <begin position="111"/>
        <end position="123"/>
    </location>
</feature>
<protein>
    <recommendedName>
        <fullName evidence="4">MutL C-terminal dimerisation domain-containing protein</fullName>
    </recommendedName>
</protein>
<dbReference type="InterPro" id="IPR038973">
    <property type="entry name" value="MutL/Mlh/Pms-like"/>
</dbReference>
<name>A0A836KPM7_LEIEN</name>
<dbReference type="InterPro" id="IPR037198">
    <property type="entry name" value="MutL_C_sf"/>
</dbReference>
<dbReference type="GO" id="GO:0032389">
    <property type="term" value="C:MutLalpha complex"/>
    <property type="evidence" value="ECO:0007669"/>
    <property type="project" value="TreeGrafter"/>
</dbReference>
<dbReference type="GO" id="GO:0006298">
    <property type="term" value="P:mismatch repair"/>
    <property type="evidence" value="ECO:0007669"/>
    <property type="project" value="InterPro"/>
</dbReference>
<dbReference type="GeneID" id="94173225"/>
<dbReference type="EMBL" id="JAFHKP010000017">
    <property type="protein sequence ID" value="KAG5482181.1"/>
    <property type="molecule type" value="Genomic_DNA"/>
</dbReference>
<evidence type="ECO:0008006" key="4">
    <source>
        <dbReference type="Google" id="ProtNLM"/>
    </source>
</evidence>
<dbReference type="PANTHER" id="PTHR10073">
    <property type="entry name" value="DNA MISMATCH REPAIR PROTEIN MLH, PMS, MUTL"/>
    <property type="match status" value="1"/>
</dbReference>
<dbReference type="GO" id="GO:0140664">
    <property type="term" value="F:ATP-dependent DNA damage sensor activity"/>
    <property type="evidence" value="ECO:0007669"/>
    <property type="project" value="InterPro"/>
</dbReference>
<feature type="region of interest" description="Disordered" evidence="1">
    <location>
        <begin position="492"/>
        <end position="524"/>
    </location>
</feature>
<keyword evidence="3" id="KW-1185">Reference proteome</keyword>
<gene>
    <name evidence="2" type="ORF">CUR178_06040</name>
</gene>
<dbReference type="InterPro" id="IPR042120">
    <property type="entry name" value="MutL_C_dimsub"/>
</dbReference>
<evidence type="ECO:0000313" key="2">
    <source>
        <dbReference type="EMBL" id="KAG5482181.1"/>
    </source>
</evidence>
<dbReference type="GO" id="GO:0016887">
    <property type="term" value="F:ATP hydrolysis activity"/>
    <property type="evidence" value="ECO:0007669"/>
    <property type="project" value="InterPro"/>
</dbReference>
<sequence length="1306" mass="139735">MHQEHIQRLGADDAAVLRASDEFSTFTDAFARVAQVALPELEAEVGKTFFCDSVDDASHDVAVSLCLPALSWDMTRTCVLPITDELRRKTEMAVRGDIVPPGGGGGGGAPDTEKQDHTEGRPDGLELLGRLAAICTDVSVGVWLETVESAEAEGDASPTEALASRGEAVDGGKGGGLAAHICHASPSCLVVRPLVPETRWHCGQQIPLADKHARRHLHAAYRPFSLDGVGGASPHSRLQDVSGRERKRCHLVRLITVCQVRRLFYNLPVRQVPFVGLLGSCSYGALTGSSGAGAAAYKTLSERDGEELFRRRTSWACTSASAMRARREEQQRLVVVVFQTAVCILLAPLYLTDTPLDASEIRDASPTQCPLPAQSASAFSAKMIAEYDFCGGASVVQRVSAEARPLRPLTLSAPLRCASAPRTGLHNGGMRTDFVTAAGLRVDRHGLYSGALWVRQASRESGVGGRAGRRSTRGEATALRLFHAFGISLPDPSTASSSARTRAELRAGRSCPPHAAASSRKDGVWSPEEMAAEGVLTEVVVRPGHFTVLFATPPPAGAIAFPARQPPRTVAYRHPRAPFPEGHAGLSMILVRDGGPHPAHGDGGRCRTTPYSALRSSRCRVLEPMHWAYDIVATNARRRHGAHPLSGGSISPAAAAVPVFVFVKAAYVPACISEARRRPRHGDSAQQTFTQLYGEALQRLTSGWQGCEGDGGPLESHKSVLPAQTTPPHATMPNYQRPSLTPRRVRVPQEAAEVQLRVRYLSQQVLEAAAVCGTQSCVPALPPKMHSCLTASSVGVTGRTGTLHRVQLSPASLLWSSATGRGVNSSAAAPRRTPVTLNPNLQRATREEKEAQAALHARSRLETALSYRQLLGTAHSPLPAQASNTEEGLARMRHLLDTGRGSVLRRLPRACAAPCPWMPERSVSSGVENNGVDAAEGATTAISANDRPPISTIFSAGVSVTQWARKFLIITSPTTPQRASRPTCDPAVVLPPAPACPPTPHALQWWVVDQHAAHERLRLEFFLCFADIYVCHPELQRGMRNTASEGALAGSDAVSDSAPHTSLSLSPHSRMALARRRRVAQLLCSLAVMSPASSPHATMASSSFPVSLPGDWRLRVTAVEAHLRQWGWRFHHEGAAGVHRGETRSAAARSSGMRVEQSTRSRTRPSLATAVAAWPCLEVEGVVCHVTSTQALQQTVEELEAVGAAAKAELDSAFTPLQSASADPVLSCCRFPGPSQVPRSSSPCSLLVPSVFLDFFISRSCRGAIMFGDLLRPTSARSMVAALDCVEQYYVCSHGRPSFTHLTPAQ</sequence>
<organism evidence="2 3">
    <name type="scientific">Leishmania enriettii</name>
    <dbReference type="NCBI Taxonomy" id="5663"/>
    <lineage>
        <taxon>Eukaryota</taxon>
        <taxon>Discoba</taxon>
        <taxon>Euglenozoa</taxon>
        <taxon>Kinetoplastea</taxon>
        <taxon>Metakinetoplastina</taxon>
        <taxon>Trypanosomatida</taxon>
        <taxon>Trypanosomatidae</taxon>
        <taxon>Leishmaniinae</taxon>
        <taxon>Leishmania</taxon>
    </lineage>
</organism>
<dbReference type="SUPFAM" id="SSF118116">
    <property type="entry name" value="DNA mismatch repair protein MutL"/>
    <property type="match status" value="1"/>
</dbReference>
<evidence type="ECO:0000256" key="1">
    <source>
        <dbReference type="SAM" id="MobiDB-lite"/>
    </source>
</evidence>
<feature type="region of interest" description="Disordered" evidence="1">
    <location>
        <begin position="150"/>
        <end position="169"/>
    </location>
</feature>
<proteinExistence type="predicted"/>